<dbReference type="Proteomes" id="UP000290289">
    <property type="component" value="Chromosome 2"/>
</dbReference>
<dbReference type="EMBL" id="RDQH01000328">
    <property type="protein sequence ID" value="RXI07279.1"/>
    <property type="molecule type" value="Genomic_DNA"/>
</dbReference>
<evidence type="ECO:0000256" key="1">
    <source>
        <dbReference type="SAM" id="MobiDB-lite"/>
    </source>
</evidence>
<keyword evidence="3" id="KW-1185">Reference proteome</keyword>
<evidence type="ECO:0000313" key="3">
    <source>
        <dbReference type="Proteomes" id="UP000290289"/>
    </source>
</evidence>
<accession>A0A498KGH4</accession>
<sequence length="106" mass="11521">MGISEFTTSIPVYGNGTSSSKPGMNFAKSTARAGRTPSTSATVEFYKDDGTAGDDLSRSKKPPASAREFQRDDKEHCDYMHPFRGGADIQFRHAEEKREGGVQGLT</sequence>
<evidence type="ECO:0000313" key="2">
    <source>
        <dbReference type="EMBL" id="RXI07279.1"/>
    </source>
</evidence>
<proteinExistence type="predicted"/>
<dbReference type="AlphaFoldDB" id="A0A498KGH4"/>
<feature type="region of interest" description="Disordered" evidence="1">
    <location>
        <begin position="1"/>
        <end position="73"/>
    </location>
</feature>
<organism evidence="2 3">
    <name type="scientific">Malus domestica</name>
    <name type="common">Apple</name>
    <name type="synonym">Pyrus malus</name>
    <dbReference type="NCBI Taxonomy" id="3750"/>
    <lineage>
        <taxon>Eukaryota</taxon>
        <taxon>Viridiplantae</taxon>
        <taxon>Streptophyta</taxon>
        <taxon>Embryophyta</taxon>
        <taxon>Tracheophyta</taxon>
        <taxon>Spermatophyta</taxon>
        <taxon>Magnoliopsida</taxon>
        <taxon>eudicotyledons</taxon>
        <taxon>Gunneridae</taxon>
        <taxon>Pentapetalae</taxon>
        <taxon>rosids</taxon>
        <taxon>fabids</taxon>
        <taxon>Rosales</taxon>
        <taxon>Rosaceae</taxon>
        <taxon>Amygdaloideae</taxon>
        <taxon>Maleae</taxon>
        <taxon>Malus</taxon>
    </lineage>
</organism>
<name>A0A498KGH4_MALDO</name>
<gene>
    <name evidence="2" type="ORF">DVH24_026415</name>
</gene>
<reference evidence="2 3" key="1">
    <citation type="submission" date="2018-10" db="EMBL/GenBank/DDBJ databases">
        <title>A high-quality apple genome assembly.</title>
        <authorList>
            <person name="Hu J."/>
        </authorList>
    </citation>
    <scope>NUCLEOTIDE SEQUENCE [LARGE SCALE GENOMIC DNA]</scope>
    <source>
        <strain evidence="3">cv. HFTH1</strain>
        <tissue evidence="2">Young leaf</tissue>
    </source>
</reference>
<feature type="compositionally biased region" description="Polar residues" evidence="1">
    <location>
        <begin position="1"/>
        <end position="22"/>
    </location>
</feature>
<protein>
    <submittedName>
        <fullName evidence="2">Uncharacterized protein</fullName>
    </submittedName>
</protein>
<comment type="caution">
    <text evidence="2">The sequence shown here is derived from an EMBL/GenBank/DDBJ whole genome shotgun (WGS) entry which is preliminary data.</text>
</comment>
<feature type="compositionally biased region" description="Basic and acidic residues" evidence="1">
    <location>
        <begin position="45"/>
        <end position="58"/>
    </location>
</feature>